<dbReference type="EMBL" id="AKKU01000015">
    <property type="protein sequence ID" value="EIW88805.1"/>
    <property type="molecule type" value="Genomic_DNA"/>
</dbReference>
<proteinExistence type="predicted"/>
<feature type="signal peptide" evidence="1">
    <location>
        <begin position="1"/>
        <end position="23"/>
    </location>
</feature>
<evidence type="ECO:0000313" key="3">
    <source>
        <dbReference type="EMBL" id="EIW88805.1"/>
    </source>
</evidence>
<dbReference type="eggNOG" id="ENOG5032YB2">
    <property type="taxonomic scope" value="Bacteria"/>
</dbReference>
<gene>
    <name evidence="3" type="ORF">AGRI_08465</name>
</gene>
<dbReference type="STRING" id="1195246.AGRI_08465"/>
<evidence type="ECO:0000313" key="4">
    <source>
        <dbReference type="Proteomes" id="UP000035062"/>
    </source>
</evidence>
<dbReference type="PATRIC" id="fig|1195246.3.peg.1665"/>
<protein>
    <recommendedName>
        <fullName evidence="2">DUF4136 domain-containing protein</fullName>
    </recommendedName>
</protein>
<organism evidence="3 4">
    <name type="scientific">Alishewanella agri BL06</name>
    <dbReference type="NCBI Taxonomy" id="1195246"/>
    <lineage>
        <taxon>Bacteria</taxon>
        <taxon>Pseudomonadati</taxon>
        <taxon>Pseudomonadota</taxon>
        <taxon>Gammaproteobacteria</taxon>
        <taxon>Alteromonadales</taxon>
        <taxon>Alteromonadaceae</taxon>
        <taxon>Alishewanella</taxon>
    </lineage>
</organism>
<evidence type="ECO:0000256" key="1">
    <source>
        <dbReference type="SAM" id="SignalP"/>
    </source>
</evidence>
<evidence type="ECO:0000259" key="2">
    <source>
        <dbReference type="Pfam" id="PF13590"/>
    </source>
</evidence>
<name>I9DRW6_9ALTE</name>
<accession>I9DRW6</accession>
<dbReference type="InterPro" id="IPR025411">
    <property type="entry name" value="DUF4136"/>
</dbReference>
<reference evidence="3 4" key="1">
    <citation type="journal article" date="2012" name="J. Bacteriol.">
        <title>Genome Sequence of Pectin-Degrading Alishewanella agri, Isolated from Landfill Soil.</title>
        <authorList>
            <person name="Kim J."/>
            <person name="Jung J."/>
            <person name="Sung J.S."/>
            <person name="Chun J."/>
            <person name="Park W."/>
        </authorList>
    </citation>
    <scope>NUCLEOTIDE SEQUENCE [LARGE SCALE GENOMIC DNA]</scope>
    <source>
        <strain evidence="3 4">BL06</strain>
    </source>
</reference>
<keyword evidence="1" id="KW-0732">Signal</keyword>
<sequence length="194" mass="21951">MQLLSVVWRTLVVSSVLWLSACAVGPNVRSDQAPDANLSNYRTFGFMTELATDRAGYTSLVTQHMKAAISAEMTARGYQFSEQQPDLLINFNSNVQQRSDIRTTTTSAVPYYGYYHYRRGYYSPFPYYQTEVETVHYKVGTVNIDVVDAGRKQLVWEGIAEGVLKQQDLQQPREATARVVSQIFSQFPVGRPTN</sequence>
<dbReference type="Pfam" id="PF13590">
    <property type="entry name" value="DUF4136"/>
    <property type="match status" value="1"/>
</dbReference>
<comment type="caution">
    <text evidence="3">The sequence shown here is derived from an EMBL/GenBank/DDBJ whole genome shotgun (WGS) entry which is preliminary data.</text>
</comment>
<dbReference type="AlphaFoldDB" id="I9DRW6"/>
<dbReference type="RefSeq" id="WP_008984553.1">
    <property type="nucleotide sequence ID" value="NZ_AKKU01000015.1"/>
</dbReference>
<dbReference type="Proteomes" id="UP000035062">
    <property type="component" value="Unassembled WGS sequence"/>
</dbReference>
<feature type="chain" id="PRO_5003719808" description="DUF4136 domain-containing protein" evidence="1">
    <location>
        <begin position="24"/>
        <end position="194"/>
    </location>
</feature>
<feature type="domain" description="DUF4136" evidence="2">
    <location>
        <begin position="28"/>
        <end position="188"/>
    </location>
</feature>
<dbReference type="Gene3D" id="3.30.160.670">
    <property type="match status" value="1"/>
</dbReference>
<keyword evidence="4" id="KW-1185">Reference proteome</keyword>